<feature type="domain" description="Dihydroorotase catalytic" evidence="7">
    <location>
        <begin position="50"/>
        <end position="236"/>
    </location>
</feature>
<evidence type="ECO:0000313" key="9">
    <source>
        <dbReference type="Proteomes" id="UP000280842"/>
    </source>
</evidence>
<dbReference type="GO" id="GO:0005737">
    <property type="term" value="C:cytoplasm"/>
    <property type="evidence" value="ECO:0007669"/>
    <property type="project" value="TreeGrafter"/>
</dbReference>
<feature type="binding site" evidence="6">
    <location>
        <position position="60"/>
    </location>
    <ligand>
        <name>Zn(2+)</name>
        <dbReference type="ChEBI" id="CHEBI:29105"/>
        <label>1</label>
    </ligand>
</feature>
<dbReference type="OrthoDB" id="9765462at2"/>
<evidence type="ECO:0000256" key="6">
    <source>
        <dbReference type="HAMAP-Rule" id="MF_00220"/>
    </source>
</evidence>
<accession>A0A3M0BDZ7</accession>
<comment type="cofactor">
    <cofactor evidence="6">
        <name>Zn(2+)</name>
        <dbReference type="ChEBI" id="CHEBI:29105"/>
    </cofactor>
    <text evidence="6">Binds 2 Zn(2+) ions per subunit.</text>
</comment>
<dbReference type="GO" id="GO:0006145">
    <property type="term" value="P:purine nucleobase catabolic process"/>
    <property type="evidence" value="ECO:0007669"/>
    <property type="project" value="TreeGrafter"/>
</dbReference>
<dbReference type="CDD" id="cd01317">
    <property type="entry name" value="DHOase_IIa"/>
    <property type="match status" value="1"/>
</dbReference>
<dbReference type="GO" id="GO:0044205">
    <property type="term" value="P:'de novo' UMP biosynthetic process"/>
    <property type="evidence" value="ECO:0007669"/>
    <property type="project" value="UniProtKB-UniRule"/>
</dbReference>
<dbReference type="InterPro" id="IPR024403">
    <property type="entry name" value="DHOase_cat"/>
</dbReference>
<evidence type="ECO:0000256" key="2">
    <source>
        <dbReference type="ARBA" id="ARBA00010286"/>
    </source>
</evidence>
<dbReference type="HAMAP" id="MF_00220_B">
    <property type="entry name" value="PyrC_classI_B"/>
    <property type="match status" value="1"/>
</dbReference>
<dbReference type="InterPro" id="IPR002195">
    <property type="entry name" value="Dihydroorotase_CS"/>
</dbReference>
<dbReference type="GO" id="GO:0004038">
    <property type="term" value="F:allantoinase activity"/>
    <property type="evidence" value="ECO:0007669"/>
    <property type="project" value="TreeGrafter"/>
</dbReference>
<dbReference type="PROSITE" id="PS00482">
    <property type="entry name" value="DIHYDROOROTASE_1"/>
    <property type="match status" value="1"/>
</dbReference>
<proteinExistence type="inferred from homology"/>
<dbReference type="EMBL" id="REFO01000013">
    <property type="protein sequence ID" value="RMA93188.1"/>
    <property type="molecule type" value="Genomic_DNA"/>
</dbReference>
<feature type="binding site" evidence="6">
    <location>
        <position position="309"/>
    </location>
    <ligand>
        <name>substrate</name>
    </ligand>
</feature>
<feature type="binding site" evidence="6">
    <location>
        <position position="305"/>
    </location>
    <ligand>
        <name>Zn(2+)</name>
        <dbReference type="ChEBI" id="CHEBI:29105"/>
        <label>1</label>
    </ligand>
</feature>
<feature type="active site" evidence="6">
    <location>
        <position position="305"/>
    </location>
</feature>
<keyword evidence="3 6" id="KW-0479">Metal-binding</keyword>
<comment type="caution">
    <text evidence="6">Lacks conserved residue(s) required for the propagation of feature annotation.</text>
</comment>
<evidence type="ECO:0000313" key="8">
    <source>
        <dbReference type="EMBL" id="RMA93188.1"/>
    </source>
</evidence>
<dbReference type="InterPro" id="IPR004722">
    <property type="entry name" value="DHOase"/>
</dbReference>
<feature type="binding site" evidence="6">
    <location>
        <position position="94"/>
    </location>
    <ligand>
        <name>substrate</name>
    </ligand>
</feature>
<dbReference type="GO" id="GO:0008270">
    <property type="term" value="F:zinc ion binding"/>
    <property type="evidence" value="ECO:0007669"/>
    <property type="project" value="UniProtKB-UniRule"/>
</dbReference>
<dbReference type="EC" id="3.5.2.3" evidence="6"/>
<dbReference type="SUPFAM" id="SSF51556">
    <property type="entry name" value="Metallo-dependent hydrolases"/>
    <property type="match status" value="1"/>
</dbReference>
<dbReference type="UniPathway" id="UPA00070">
    <property type="reaction ID" value="UER00117"/>
</dbReference>
<dbReference type="AlphaFoldDB" id="A0A3M0BDZ7"/>
<comment type="similarity">
    <text evidence="2 6">Belongs to the metallo-dependent hydrolases superfamily. DHOase family. Class I DHOase subfamily.</text>
</comment>
<evidence type="ECO:0000256" key="5">
    <source>
        <dbReference type="ARBA" id="ARBA00022975"/>
    </source>
</evidence>
<evidence type="ECO:0000256" key="1">
    <source>
        <dbReference type="ARBA" id="ARBA00002368"/>
    </source>
</evidence>
<comment type="pathway">
    <text evidence="6">Pyrimidine metabolism; UMP biosynthesis via de novo pathway; (S)-dihydroorotate from bicarbonate: step 3/3.</text>
</comment>
<comment type="function">
    <text evidence="1 6">Catalyzes the reversible cyclization of carbamoyl aspartate to dihydroorotate.</text>
</comment>
<keyword evidence="6" id="KW-0862">Zinc</keyword>
<dbReference type="NCBIfam" id="TIGR00857">
    <property type="entry name" value="pyrC_multi"/>
    <property type="match status" value="1"/>
</dbReference>
<dbReference type="Proteomes" id="UP000280842">
    <property type="component" value="Unassembled WGS sequence"/>
</dbReference>
<dbReference type="Pfam" id="PF12890">
    <property type="entry name" value="DHOase"/>
    <property type="match status" value="1"/>
</dbReference>
<feature type="binding site" evidence="6">
    <location>
        <position position="62"/>
    </location>
    <ligand>
        <name>Zn(2+)</name>
        <dbReference type="ChEBI" id="CHEBI:29105"/>
        <label>1</label>
    </ligand>
</feature>
<evidence type="ECO:0000259" key="7">
    <source>
        <dbReference type="Pfam" id="PF12890"/>
    </source>
</evidence>
<dbReference type="InterPro" id="IPR032466">
    <property type="entry name" value="Metal_Hydrolase"/>
</dbReference>
<feature type="binding site" evidence="6">
    <location>
        <begin position="323"/>
        <end position="324"/>
    </location>
    <ligand>
        <name>substrate</name>
    </ligand>
</feature>
<evidence type="ECO:0000256" key="4">
    <source>
        <dbReference type="ARBA" id="ARBA00022801"/>
    </source>
</evidence>
<dbReference type="InterPro" id="IPR050138">
    <property type="entry name" value="DHOase/Allantoinase_Hydrolase"/>
</dbReference>
<feature type="binding site" evidence="6">
    <location>
        <position position="179"/>
    </location>
    <ligand>
        <name>Zn(2+)</name>
        <dbReference type="ChEBI" id="CHEBI:29105"/>
        <label>2</label>
    </ligand>
</feature>
<comment type="caution">
    <text evidence="8">The sequence shown here is derived from an EMBL/GenBank/DDBJ whole genome shotgun (WGS) entry which is preliminary data.</text>
</comment>
<keyword evidence="4 6" id="KW-0378">Hydrolase</keyword>
<reference evidence="8 9" key="1">
    <citation type="submission" date="2018-10" db="EMBL/GenBank/DDBJ databases">
        <title>Genomic Encyclopedia of Archaeal and Bacterial Type Strains, Phase II (KMG-II): from individual species to whole genera.</title>
        <authorList>
            <person name="Goeker M."/>
        </authorList>
    </citation>
    <scope>NUCLEOTIDE SEQUENCE [LARGE SCALE GENOMIC DNA]</scope>
    <source>
        <strain evidence="8 9">VM1</strain>
    </source>
</reference>
<dbReference type="PANTHER" id="PTHR43668:SF2">
    <property type="entry name" value="ALLANTOINASE"/>
    <property type="match status" value="1"/>
</dbReference>
<dbReference type="Gene3D" id="2.30.40.10">
    <property type="entry name" value="Urease, subunit C, domain 1"/>
    <property type="match status" value="1"/>
</dbReference>
<organism evidence="8 9">
    <name type="scientific">Hydrogenothermus marinus</name>
    <dbReference type="NCBI Taxonomy" id="133270"/>
    <lineage>
        <taxon>Bacteria</taxon>
        <taxon>Pseudomonadati</taxon>
        <taxon>Aquificota</taxon>
        <taxon>Aquificia</taxon>
        <taxon>Aquificales</taxon>
        <taxon>Hydrogenothermaceae</taxon>
        <taxon>Hydrogenothermus</taxon>
    </lineage>
</organism>
<gene>
    <name evidence="6" type="primary">pyrC</name>
    <name evidence="8" type="ORF">CLV39_1244</name>
</gene>
<name>A0A3M0BDZ7_9AQUI</name>
<evidence type="ECO:0000256" key="3">
    <source>
        <dbReference type="ARBA" id="ARBA00022723"/>
    </source>
</evidence>
<feature type="binding site" evidence="6">
    <location>
        <position position="152"/>
    </location>
    <ligand>
        <name>Zn(2+)</name>
        <dbReference type="ChEBI" id="CHEBI:29105"/>
        <label>2</label>
    </ligand>
</feature>
<feature type="binding site" evidence="6">
    <location>
        <position position="232"/>
    </location>
    <ligand>
        <name>Zn(2+)</name>
        <dbReference type="ChEBI" id="CHEBI:29105"/>
        <label>2</label>
    </ligand>
</feature>
<keyword evidence="9" id="KW-1185">Reference proteome</keyword>
<dbReference type="GO" id="GO:0004151">
    <property type="term" value="F:dihydroorotase activity"/>
    <property type="evidence" value="ECO:0007669"/>
    <property type="project" value="UniProtKB-UniRule"/>
</dbReference>
<comment type="catalytic activity">
    <reaction evidence="6">
        <text>(S)-dihydroorotate + H2O = N-carbamoyl-L-aspartate + H(+)</text>
        <dbReference type="Rhea" id="RHEA:24296"/>
        <dbReference type="ChEBI" id="CHEBI:15377"/>
        <dbReference type="ChEBI" id="CHEBI:15378"/>
        <dbReference type="ChEBI" id="CHEBI:30864"/>
        <dbReference type="ChEBI" id="CHEBI:32814"/>
        <dbReference type="EC" id="3.5.2.3"/>
    </reaction>
</comment>
<sequence length="430" mass="47042">MILIKNGHVIDPENNINGQFDILIEKGKIKKVEKDIKPFAGCEIIDAKDKIISPSFCDIHVHFRDPGQTYKEDIRTGSMAAVAGGYTTVVCMPNTFPAIDEVSIVRYVIEKGEEVGLCRVLPAAAITKGRKGKELTEMALLKDAGAVYFTDDGAPVMDSFIMRKAMEYAGSIGSFVADHCEDLNLSNNGVAHEGEIAAALGLPPLPPEAEDTMVARNCVLSIQTGMPVHICHISSRLSVEIVAWAKALGAKVTAEVTPHHLSLTDDEWLDFDCKAKVSPPLREHKDVEAVRWGLEAGIIDFVATDHAPHAHHEKMLEHQNCPPGMIGLQFALPTVLNLVKKDYFDLEKAIRVLSTEPMKKIGLKPPAIKVGETAELVIFDPFESWEVNEETILSKSKNTPLLGKKIEGKVKYTFYNGKIVYSDSSGVSCG</sequence>
<dbReference type="PROSITE" id="PS00483">
    <property type="entry name" value="DIHYDROOROTASE_2"/>
    <property type="match status" value="1"/>
</dbReference>
<feature type="binding site" evidence="6">
    <location>
        <position position="152"/>
    </location>
    <ligand>
        <name>Zn(2+)</name>
        <dbReference type="ChEBI" id="CHEBI:29105"/>
        <label>1</label>
    </ligand>
</feature>
<dbReference type="PANTHER" id="PTHR43668">
    <property type="entry name" value="ALLANTOINASE"/>
    <property type="match status" value="1"/>
</dbReference>
<dbReference type="Gene3D" id="3.20.20.140">
    <property type="entry name" value="Metal-dependent hydrolases"/>
    <property type="match status" value="1"/>
</dbReference>
<protein>
    <recommendedName>
        <fullName evidence="6">Dihydroorotase</fullName>
        <shortName evidence="6">DHOase</shortName>
        <ecNumber evidence="6">3.5.2.3</ecNumber>
    </recommendedName>
</protein>
<keyword evidence="5 6" id="KW-0665">Pyrimidine biosynthesis</keyword>
<dbReference type="SUPFAM" id="SSF51338">
    <property type="entry name" value="Composite domain of metallo-dependent hydrolases"/>
    <property type="match status" value="1"/>
</dbReference>
<dbReference type="NCBIfam" id="NF006844">
    <property type="entry name" value="PRK09357.2-5"/>
    <property type="match status" value="1"/>
</dbReference>
<feature type="binding site" evidence="6">
    <location>
        <begin position="62"/>
        <end position="64"/>
    </location>
    <ligand>
        <name>substrate</name>
    </ligand>
</feature>
<dbReference type="InterPro" id="IPR011059">
    <property type="entry name" value="Metal-dep_hydrolase_composite"/>
</dbReference>
<dbReference type="RefSeq" id="WP_121923361.1">
    <property type="nucleotide sequence ID" value="NZ_REFO01000013.1"/>
</dbReference>